<dbReference type="Pfam" id="PF25601">
    <property type="entry name" value="AAA_lid_14"/>
    <property type="match status" value="1"/>
</dbReference>
<dbReference type="RefSeq" id="WP_245959139.1">
    <property type="nucleotide sequence ID" value="NZ_QUNG01000006.1"/>
</dbReference>
<evidence type="ECO:0000256" key="6">
    <source>
        <dbReference type="SAM" id="MobiDB-lite"/>
    </source>
</evidence>
<dbReference type="InterPro" id="IPR025662">
    <property type="entry name" value="Sigma_54_int_dom_ATP-bd_1"/>
</dbReference>
<dbReference type="Pfam" id="PF02954">
    <property type="entry name" value="HTH_8"/>
    <property type="match status" value="1"/>
</dbReference>
<dbReference type="PROSITE" id="PS00676">
    <property type="entry name" value="SIGMA54_INTERACT_2"/>
    <property type="match status" value="1"/>
</dbReference>
<dbReference type="GO" id="GO:0043565">
    <property type="term" value="F:sequence-specific DNA binding"/>
    <property type="evidence" value="ECO:0007669"/>
    <property type="project" value="InterPro"/>
</dbReference>
<dbReference type="PROSITE" id="PS00688">
    <property type="entry name" value="SIGMA54_INTERACT_3"/>
    <property type="match status" value="1"/>
</dbReference>
<dbReference type="InterPro" id="IPR002197">
    <property type="entry name" value="HTH_Fis"/>
</dbReference>
<dbReference type="GO" id="GO:0006355">
    <property type="term" value="P:regulation of DNA-templated transcription"/>
    <property type="evidence" value="ECO:0007669"/>
    <property type="project" value="InterPro"/>
</dbReference>
<dbReference type="InterPro" id="IPR027417">
    <property type="entry name" value="P-loop_NTPase"/>
</dbReference>
<dbReference type="InterPro" id="IPR013656">
    <property type="entry name" value="PAS_4"/>
</dbReference>
<keyword evidence="5" id="KW-0804">Transcription</keyword>
<evidence type="ECO:0000259" key="7">
    <source>
        <dbReference type="PROSITE" id="PS50045"/>
    </source>
</evidence>
<dbReference type="SMART" id="SM00382">
    <property type="entry name" value="AAA"/>
    <property type="match status" value="1"/>
</dbReference>
<dbReference type="CDD" id="cd00009">
    <property type="entry name" value="AAA"/>
    <property type="match status" value="1"/>
</dbReference>
<feature type="domain" description="Sigma-54 factor interaction" evidence="7">
    <location>
        <begin position="137"/>
        <end position="363"/>
    </location>
</feature>
<dbReference type="Pfam" id="PF08448">
    <property type="entry name" value="PAS_4"/>
    <property type="match status" value="1"/>
</dbReference>
<protein>
    <submittedName>
        <fullName evidence="8">Fis family sigma54 specific transcriptional regulator</fullName>
    </submittedName>
</protein>
<keyword evidence="2" id="KW-0067">ATP-binding</keyword>
<proteinExistence type="predicted"/>
<dbReference type="AlphaFoldDB" id="A0A3E0DK99"/>
<keyword evidence="1" id="KW-0547">Nucleotide-binding</keyword>
<dbReference type="SUPFAM" id="SSF46689">
    <property type="entry name" value="Homeodomain-like"/>
    <property type="match status" value="1"/>
</dbReference>
<evidence type="ECO:0000256" key="4">
    <source>
        <dbReference type="ARBA" id="ARBA00023125"/>
    </source>
</evidence>
<dbReference type="FunFam" id="3.40.50.300:FF:000006">
    <property type="entry name" value="DNA-binding transcriptional regulator NtrC"/>
    <property type="match status" value="1"/>
</dbReference>
<dbReference type="PROSITE" id="PS00675">
    <property type="entry name" value="SIGMA54_INTERACT_1"/>
    <property type="match status" value="1"/>
</dbReference>
<dbReference type="PANTHER" id="PTHR32071">
    <property type="entry name" value="TRANSCRIPTIONAL REGULATORY PROTEIN"/>
    <property type="match status" value="1"/>
</dbReference>
<dbReference type="InterPro" id="IPR058031">
    <property type="entry name" value="AAA_lid_NorR"/>
</dbReference>
<dbReference type="GO" id="GO:0005524">
    <property type="term" value="F:ATP binding"/>
    <property type="evidence" value="ECO:0007669"/>
    <property type="project" value="UniProtKB-KW"/>
</dbReference>
<evidence type="ECO:0000256" key="3">
    <source>
        <dbReference type="ARBA" id="ARBA00023015"/>
    </source>
</evidence>
<reference evidence="8 9" key="1">
    <citation type="submission" date="2018-08" db="EMBL/GenBank/DDBJ databases">
        <title>Genomic Encyclopedia of Type Strains, Phase III (KMG-III): the genomes of soil and plant-associated and newly described type strains.</title>
        <authorList>
            <person name="Whitman W."/>
        </authorList>
    </citation>
    <scope>NUCLEOTIDE SEQUENCE [LARGE SCALE GENOMIC DNA]</scope>
    <source>
        <strain evidence="8 9">CECT 7375</strain>
    </source>
</reference>
<evidence type="ECO:0000256" key="5">
    <source>
        <dbReference type="ARBA" id="ARBA00023163"/>
    </source>
</evidence>
<evidence type="ECO:0000313" key="9">
    <source>
        <dbReference type="Proteomes" id="UP000256542"/>
    </source>
</evidence>
<gene>
    <name evidence="8" type="ORF">DFP81_10656</name>
</gene>
<keyword evidence="3" id="KW-0805">Transcription regulation</keyword>
<sequence>MDVFASDASPFYSLSHMLEGYDCPAILVSVDYQILATNAHYRTEFGVVEVTNKPRCFEVSHGYAVPCDEAGEDCPLSAVQQTGHKERVLHIHQTPRGKEHVDVEMLPIHDQQGELLFFVELLRAVSVASAENITSALVGSSKKFNQMLEKVTRVSRSEASVLLLGESGSGKELVAHAIHQSSTRANNALVTLECAGLTDSLFESELFGHVKGAFTGANNHRVGLVEQANGGTLFLDEIGDVPLSMQVKLLRLIETGSFRPVGSSSVKHTDFRLVCATHKNLLAMVENGEFRQDLYYRINVFPIYIPPLRERQDDLPLLISTLLTRLSERKEYHLTDSALQTLKQHNFPGNIRELRNILNRAIVLTDTNLIERRTIEECLTIDSELSQSSSTALLSSSASRENKTSNAQQDWPDLKTAEKNYLSDLMSQHQNDKAKVAAIAGISLRSLYRKLES</sequence>
<dbReference type="InterPro" id="IPR003593">
    <property type="entry name" value="AAA+_ATPase"/>
</dbReference>
<dbReference type="EMBL" id="QUNG01000006">
    <property type="protein sequence ID" value="REG83196.1"/>
    <property type="molecule type" value="Genomic_DNA"/>
</dbReference>
<dbReference type="PROSITE" id="PS50045">
    <property type="entry name" value="SIGMA54_INTERACT_4"/>
    <property type="match status" value="1"/>
</dbReference>
<dbReference type="Pfam" id="PF00158">
    <property type="entry name" value="Sigma54_activat"/>
    <property type="match status" value="1"/>
</dbReference>
<keyword evidence="4" id="KW-0238">DNA-binding</keyword>
<evidence type="ECO:0000313" key="8">
    <source>
        <dbReference type="EMBL" id="REG83196.1"/>
    </source>
</evidence>
<dbReference type="InterPro" id="IPR025944">
    <property type="entry name" value="Sigma_54_int_dom_CS"/>
</dbReference>
<name>A0A3E0DK99_9GAMM</name>
<organism evidence="8 9">
    <name type="scientific">Marinomonas pollencensis</name>
    <dbReference type="NCBI Taxonomy" id="491954"/>
    <lineage>
        <taxon>Bacteria</taxon>
        <taxon>Pseudomonadati</taxon>
        <taxon>Pseudomonadota</taxon>
        <taxon>Gammaproteobacteria</taxon>
        <taxon>Oceanospirillales</taxon>
        <taxon>Oceanospirillaceae</taxon>
        <taxon>Marinomonas</taxon>
    </lineage>
</organism>
<keyword evidence="9" id="KW-1185">Reference proteome</keyword>
<dbReference type="InterPro" id="IPR002078">
    <property type="entry name" value="Sigma_54_int"/>
</dbReference>
<dbReference type="Gene3D" id="1.10.8.60">
    <property type="match status" value="1"/>
</dbReference>
<dbReference type="SUPFAM" id="SSF52540">
    <property type="entry name" value="P-loop containing nucleoside triphosphate hydrolases"/>
    <property type="match status" value="1"/>
</dbReference>
<dbReference type="InterPro" id="IPR009057">
    <property type="entry name" value="Homeodomain-like_sf"/>
</dbReference>
<dbReference type="InterPro" id="IPR025943">
    <property type="entry name" value="Sigma_54_int_dom_ATP-bd_2"/>
</dbReference>
<evidence type="ECO:0000256" key="2">
    <source>
        <dbReference type="ARBA" id="ARBA00022840"/>
    </source>
</evidence>
<comment type="caution">
    <text evidence="8">The sequence shown here is derived from an EMBL/GenBank/DDBJ whole genome shotgun (WGS) entry which is preliminary data.</text>
</comment>
<dbReference type="Gene3D" id="1.10.10.60">
    <property type="entry name" value="Homeodomain-like"/>
    <property type="match status" value="1"/>
</dbReference>
<dbReference type="Proteomes" id="UP000256542">
    <property type="component" value="Unassembled WGS sequence"/>
</dbReference>
<accession>A0A3E0DK99</accession>
<evidence type="ECO:0000256" key="1">
    <source>
        <dbReference type="ARBA" id="ARBA00022741"/>
    </source>
</evidence>
<feature type="region of interest" description="Disordered" evidence="6">
    <location>
        <begin position="392"/>
        <end position="412"/>
    </location>
</feature>
<dbReference type="Gene3D" id="3.40.50.300">
    <property type="entry name" value="P-loop containing nucleotide triphosphate hydrolases"/>
    <property type="match status" value="1"/>
</dbReference>